<name>A0A397JQF9_9GLOM</name>
<evidence type="ECO:0000313" key="1">
    <source>
        <dbReference type="EMBL" id="RHZ90161.1"/>
    </source>
</evidence>
<accession>A0A397JQF9</accession>
<sequence>MLFTKNDAIMKEGKKVVRSMPTNLLPRLKKKRTTKPRYVREQQKLQRIIAAKVALESYGEMYWWPLSYQTDLVVCEKYWENMKSIMMNTHFGYHPILLNIYQKFSFQSNEYSSSDFL</sequence>
<keyword evidence="2" id="KW-1185">Reference proteome</keyword>
<comment type="caution">
    <text evidence="1">The sequence shown here is derived from an EMBL/GenBank/DDBJ whole genome shotgun (WGS) entry which is preliminary data.</text>
</comment>
<dbReference type="AlphaFoldDB" id="A0A397JQF9"/>
<reference evidence="1 2" key="1">
    <citation type="submission" date="2018-08" db="EMBL/GenBank/DDBJ databases">
        <title>Genome and evolution of the arbuscular mycorrhizal fungus Diversispora epigaea (formerly Glomus versiforme) and its bacterial endosymbionts.</title>
        <authorList>
            <person name="Sun X."/>
            <person name="Fei Z."/>
            <person name="Harrison M."/>
        </authorList>
    </citation>
    <scope>NUCLEOTIDE SEQUENCE [LARGE SCALE GENOMIC DNA]</scope>
    <source>
        <strain evidence="1 2">IT104</strain>
    </source>
</reference>
<organism evidence="1 2">
    <name type="scientific">Diversispora epigaea</name>
    <dbReference type="NCBI Taxonomy" id="1348612"/>
    <lineage>
        <taxon>Eukaryota</taxon>
        <taxon>Fungi</taxon>
        <taxon>Fungi incertae sedis</taxon>
        <taxon>Mucoromycota</taxon>
        <taxon>Glomeromycotina</taxon>
        <taxon>Glomeromycetes</taxon>
        <taxon>Diversisporales</taxon>
        <taxon>Diversisporaceae</taxon>
        <taxon>Diversispora</taxon>
    </lineage>
</organism>
<proteinExistence type="predicted"/>
<dbReference type="Proteomes" id="UP000266861">
    <property type="component" value="Unassembled WGS sequence"/>
</dbReference>
<evidence type="ECO:0000313" key="2">
    <source>
        <dbReference type="Proteomes" id="UP000266861"/>
    </source>
</evidence>
<gene>
    <name evidence="1" type="ORF">Glove_5g29</name>
</gene>
<protein>
    <submittedName>
        <fullName evidence="1">Uncharacterized protein</fullName>
    </submittedName>
</protein>
<dbReference type="EMBL" id="PQFF01000004">
    <property type="protein sequence ID" value="RHZ90161.1"/>
    <property type="molecule type" value="Genomic_DNA"/>
</dbReference>